<dbReference type="InterPro" id="IPR001975">
    <property type="entry name" value="Ribosomal_eL40_dom"/>
</dbReference>
<reference evidence="9" key="2">
    <citation type="submission" date="2020-09" db="EMBL/GenBank/DDBJ databases">
        <authorList>
            <person name="Sun Q."/>
            <person name="Ohkuma M."/>
        </authorList>
    </citation>
    <scope>NUCLEOTIDE SEQUENCE</scope>
    <source>
        <strain evidence="9">JCM 11219</strain>
    </source>
</reference>
<evidence type="ECO:0000313" key="10">
    <source>
        <dbReference type="Proteomes" id="UP000657075"/>
    </source>
</evidence>
<evidence type="ECO:0000256" key="5">
    <source>
        <dbReference type="ARBA" id="ARBA00023274"/>
    </source>
</evidence>
<dbReference type="PROSITE" id="PS50199">
    <property type="entry name" value="ZF_RANBP2_2"/>
    <property type="match status" value="1"/>
</dbReference>
<keyword evidence="2" id="KW-0863">Zinc-finger</keyword>
<dbReference type="GO" id="GO:0003735">
    <property type="term" value="F:structural constituent of ribosome"/>
    <property type="evidence" value="ECO:0007669"/>
    <property type="project" value="InterPro"/>
</dbReference>
<dbReference type="GO" id="GO:1990904">
    <property type="term" value="C:ribonucleoprotein complex"/>
    <property type="evidence" value="ECO:0007669"/>
    <property type="project" value="UniProtKB-KW"/>
</dbReference>
<keyword evidence="1" id="KW-0479">Metal-binding</keyword>
<proteinExistence type="inferred from homology"/>
<accession>A0A830EBJ5</accession>
<dbReference type="EMBL" id="AP026830">
    <property type="protein sequence ID" value="BDR93057.1"/>
    <property type="molecule type" value="Genomic_DNA"/>
</dbReference>
<evidence type="ECO:0000259" key="7">
    <source>
        <dbReference type="PROSITE" id="PS50199"/>
    </source>
</evidence>
<reference evidence="11" key="3">
    <citation type="submission" date="2022-09" db="EMBL/GenBank/DDBJ databases">
        <title>Complete genome sequence of Vulcanisaeta souniana.</title>
        <authorList>
            <person name="Kato S."/>
            <person name="Itoh T."/>
            <person name="Ohkuma M."/>
        </authorList>
    </citation>
    <scope>NUCLEOTIDE SEQUENCE [LARGE SCALE GENOMIC DNA]</scope>
    <source>
        <strain evidence="11">JCM 11219</strain>
    </source>
</reference>
<feature type="domain" description="RanBP2-type" evidence="7">
    <location>
        <begin position="16"/>
        <end position="45"/>
    </location>
</feature>
<dbReference type="SMART" id="SM01377">
    <property type="entry name" value="Ribosomal_L40e"/>
    <property type="match status" value="1"/>
</dbReference>
<protein>
    <recommendedName>
        <fullName evidence="6">Large ribosomal subunit protein eL40</fullName>
    </recommendedName>
</protein>
<evidence type="ECO:0000313" key="8">
    <source>
        <dbReference type="EMBL" id="BDR93057.1"/>
    </source>
</evidence>
<evidence type="ECO:0000313" key="9">
    <source>
        <dbReference type="EMBL" id="GGI83230.1"/>
    </source>
</evidence>
<keyword evidence="3" id="KW-0862">Zinc</keyword>
<comment type="similarity">
    <text evidence="6">Belongs to the eukaryotic ribosomal protein eL40 family.</text>
</comment>
<dbReference type="EMBL" id="BMNM01000010">
    <property type="protein sequence ID" value="GGI83230.1"/>
    <property type="molecule type" value="Genomic_DNA"/>
</dbReference>
<keyword evidence="4 6" id="KW-0689">Ribosomal protein</keyword>
<keyword evidence="11" id="KW-1185">Reference proteome</keyword>
<sequence>MPISDPEKLRIAVEHRFNYWICRECGARNPPGAEKCRRCKSKNLRPKRFKR</sequence>
<evidence type="ECO:0000256" key="4">
    <source>
        <dbReference type="ARBA" id="ARBA00022980"/>
    </source>
</evidence>
<dbReference type="InterPro" id="IPR001876">
    <property type="entry name" value="Znf_RanBP2"/>
</dbReference>
<dbReference type="SUPFAM" id="SSF57829">
    <property type="entry name" value="Zn-binding ribosomal proteins"/>
    <property type="match status" value="1"/>
</dbReference>
<dbReference type="Pfam" id="PF01020">
    <property type="entry name" value="Ribosomal_L40e"/>
    <property type="match status" value="1"/>
</dbReference>
<evidence type="ECO:0000256" key="1">
    <source>
        <dbReference type="ARBA" id="ARBA00022723"/>
    </source>
</evidence>
<reference evidence="8" key="4">
    <citation type="journal article" date="2023" name="Microbiol. Resour. Announc.">
        <title>Complete Genome Sequence of Vulcanisaeta souniana Strain IC-059, a Hyperthermophilic Archaeon Isolated from Hot Spring Water in Japan.</title>
        <authorList>
            <person name="Kato S."/>
            <person name="Itoh T."/>
            <person name="Wu L."/>
            <person name="Ma J."/>
            <person name="Ohkuma M."/>
        </authorList>
    </citation>
    <scope>NUCLEOTIDE SEQUENCE</scope>
    <source>
        <strain evidence="8">JCM 11219</strain>
    </source>
</reference>
<dbReference type="Proteomes" id="UP001060771">
    <property type="component" value="Chromosome"/>
</dbReference>
<dbReference type="HAMAP" id="MF_00788">
    <property type="entry name" value="Ribosomal_eL40"/>
    <property type="match status" value="1"/>
</dbReference>
<dbReference type="PANTHER" id="PTHR39649:SF1">
    <property type="entry name" value="LARGE RIBOSOMAL SUBUNIT PROTEIN EL40"/>
    <property type="match status" value="1"/>
</dbReference>
<dbReference type="InterPro" id="IPR038587">
    <property type="entry name" value="Ribosomal_eL40_sf"/>
</dbReference>
<dbReference type="Gene3D" id="4.10.1060.50">
    <property type="match status" value="1"/>
</dbReference>
<dbReference type="InterPro" id="IPR011332">
    <property type="entry name" value="Ribosomal_zn-bd"/>
</dbReference>
<dbReference type="GO" id="GO:0005840">
    <property type="term" value="C:ribosome"/>
    <property type="evidence" value="ECO:0007669"/>
    <property type="project" value="UniProtKB-KW"/>
</dbReference>
<reference evidence="9" key="1">
    <citation type="journal article" date="2014" name="Int. J. Syst. Evol. Microbiol.">
        <title>Complete genome sequence of Corynebacterium casei LMG S-19264T (=DSM 44701T), isolated from a smear-ripened cheese.</title>
        <authorList>
            <consortium name="US DOE Joint Genome Institute (JGI-PGF)"/>
            <person name="Walter F."/>
            <person name="Albersmeier A."/>
            <person name="Kalinowski J."/>
            <person name="Ruckert C."/>
        </authorList>
    </citation>
    <scope>NUCLEOTIDE SEQUENCE</scope>
    <source>
        <strain evidence="9">JCM 11219</strain>
    </source>
</reference>
<keyword evidence="5 6" id="KW-0687">Ribonucleoprotein</keyword>
<dbReference type="NCBIfam" id="NF003161">
    <property type="entry name" value="PRK04136.1"/>
    <property type="match status" value="1"/>
</dbReference>
<dbReference type="GeneID" id="76207693"/>
<dbReference type="OrthoDB" id="45138at2157"/>
<evidence type="ECO:0000313" key="11">
    <source>
        <dbReference type="Proteomes" id="UP001060771"/>
    </source>
</evidence>
<organism evidence="9 10">
    <name type="scientific">Vulcanisaeta souniana JCM 11219</name>
    <dbReference type="NCBI Taxonomy" id="1293586"/>
    <lineage>
        <taxon>Archaea</taxon>
        <taxon>Thermoproteota</taxon>
        <taxon>Thermoprotei</taxon>
        <taxon>Thermoproteales</taxon>
        <taxon>Thermoproteaceae</taxon>
        <taxon>Vulcanisaeta</taxon>
    </lineage>
</organism>
<dbReference type="AlphaFoldDB" id="A0A830EBJ5"/>
<gene>
    <name evidence="6" type="primary">rpl40e</name>
    <name evidence="9" type="ORF">GCM10007112_20040</name>
    <name evidence="8" type="ORF">Vsou_21500</name>
</gene>
<dbReference type="InterPro" id="IPR023657">
    <property type="entry name" value="Ribosomal_eL40_arc"/>
</dbReference>
<dbReference type="GO" id="GO:0006412">
    <property type="term" value="P:translation"/>
    <property type="evidence" value="ECO:0007669"/>
    <property type="project" value="UniProtKB-UniRule"/>
</dbReference>
<evidence type="ECO:0000256" key="2">
    <source>
        <dbReference type="ARBA" id="ARBA00022771"/>
    </source>
</evidence>
<dbReference type="RefSeq" id="WP_013337492.1">
    <property type="nucleotide sequence ID" value="NZ_AP026830.1"/>
</dbReference>
<dbReference type="PANTHER" id="PTHR39649">
    <property type="entry name" value="50S RIBOSOMAL PROTEIN L40E"/>
    <property type="match status" value="1"/>
</dbReference>
<dbReference type="GO" id="GO:0008270">
    <property type="term" value="F:zinc ion binding"/>
    <property type="evidence" value="ECO:0007669"/>
    <property type="project" value="UniProtKB-KW"/>
</dbReference>
<name>A0A830EBJ5_9CREN</name>
<dbReference type="Proteomes" id="UP000657075">
    <property type="component" value="Unassembled WGS sequence"/>
</dbReference>
<evidence type="ECO:0000256" key="6">
    <source>
        <dbReference type="HAMAP-Rule" id="MF_00788"/>
    </source>
</evidence>
<dbReference type="PROSITE" id="PS01358">
    <property type="entry name" value="ZF_RANBP2_1"/>
    <property type="match status" value="1"/>
</dbReference>
<evidence type="ECO:0000256" key="3">
    <source>
        <dbReference type="ARBA" id="ARBA00022833"/>
    </source>
</evidence>